<keyword evidence="9" id="KW-1185">Reference proteome</keyword>
<evidence type="ECO:0000256" key="6">
    <source>
        <dbReference type="HAMAP-Rule" id="MF_00073"/>
    </source>
</evidence>
<evidence type="ECO:0000259" key="7">
    <source>
        <dbReference type="Pfam" id="PF01029"/>
    </source>
</evidence>
<dbReference type="Gene3D" id="1.10.940.10">
    <property type="entry name" value="NusB-like"/>
    <property type="match status" value="1"/>
</dbReference>
<dbReference type="Proteomes" id="UP001595617">
    <property type="component" value="Unassembled WGS sequence"/>
</dbReference>
<protein>
    <recommendedName>
        <fullName evidence="6">Transcription antitermination protein NusB</fullName>
    </recommendedName>
    <alternativeName>
        <fullName evidence="6">Antitermination factor NusB</fullName>
    </alternativeName>
</protein>
<evidence type="ECO:0000256" key="2">
    <source>
        <dbReference type="ARBA" id="ARBA00022814"/>
    </source>
</evidence>
<keyword evidence="3 6" id="KW-0694">RNA-binding</keyword>
<dbReference type="PANTHER" id="PTHR11078:SF3">
    <property type="entry name" value="ANTITERMINATION NUSB DOMAIN-CONTAINING PROTEIN"/>
    <property type="match status" value="1"/>
</dbReference>
<dbReference type="NCBIfam" id="TIGR01951">
    <property type="entry name" value="nusB"/>
    <property type="match status" value="1"/>
</dbReference>
<dbReference type="HAMAP" id="MF_00073">
    <property type="entry name" value="NusB"/>
    <property type="match status" value="1"/>
</dbReference>
<dbReference type="InterPro" id="IPR035926">
    <property type="entry name" value="NusB-like_sf"/>
</dbReference>
<feature type="domain" description="NusB/RsmB/TIM44" evidence="7">
    <location>
        <begin position="11"/>
        <end position="135"/>
    </location>
</feature>
<evidence type="ECO:0000256" key="1">
    <source>
        <dbReference type="ARBA" id="ARBA00005952"/>
    </source>
</evidence>
<name>A0ABV8A349_9GAMM</name>
<dbReference type="InterPro" id="IPR011605">
    <property type="entry name" value="NusB_fam"/>
</dbReference>
<dbReference type="PANTHER" id="PTHR11078">
    <property type="entry name" value="N UTILIZATION SUBSTANCE PROTEIN B-RELATED"/>
    <property type="match status" value="1"/>
</dbReference>
<comment type="function">
    <text evidence="6">Involved in transcription antitermination. Required for transcription of ribosomal RNA (rRNA) genes. Binds specifically to the boxA antiterminator sequence of the ribosomal RNA (rrn) operons.</text>
</comment>
<comment type="caution">
    <text evidence="8">The sequence shown here is derived from an EMBL/GenBank/DDBJ whole genome shotgun (WGS) entry which is preliminary data.</text>
</comment>
<keyword evidence="2 6" id="KW-0889">Transcription antitermination</keyword>
<dbReference type="Pfam" id="PF01029">
    <property type="entry name" value="NusB"/>
    <property type="match status" value="1"/>
</dbReference>
<proteinExistence type="inferred from homology"/>
<keyword evidence="5 6" id="KW-0804">Transcription</keyword>
<accession>A0ABV8A349</accession>
<evidence type="ECO:0000313" key="9">
    <source>
        <dbReference type="Proteomes" id="UP001595617"/>
    </source>
</evidence>
<comment type="similarity">
    <text evidence="1 6">Belongs to the NusB family.</text>
</comment>
<evidence type="ECO:0000256" key="4">
    <source>
        <dbReference type="ARBA" id="ARBA00023015"/>
    </source>
</evidence>
<dbReference type="RefSeq" id="WP_380697347.1">
    <property type="nucleotide sequence ID" value="NZ_JBHRYR010000004.1"/>
</dbReference>
<reference evidence="9" key="1">
    <citation type="journal article" date="2019" name="Int. J. Syst. Evol. Microbiol.">
        <title>The Global Catalogue of Microorganisms (GCM) 10K type strain sequencing project: providing services to taxonomists for standard genome sequencing and annotation.</title>
        <authorList>
            <consortium name="The Broad Institute Genomics Platform"/>
            <consortium name="The Broad Institute Genome Sequencing Center for Infectious Disease"/>
            <person name="Wu L."/>
            <person name="Ma J."/>
        </authorList>
    </citation>
    <scope>NUCLEOTIDE SEQUENCE [LARGE SCALE GENOMIC DNA]</scope>
    <source>
        <strain evidence="9">IBRC 10765</strain>
    </source>
</reference>
<evidence type="ECO:0000256" key="5">
    <source>
        <dbReference type="ARBA" id="ARBA00023163"/>
    </source>
</evidence>
<dbReference type="InterPro" id="IPR006027">
    <property type="entry name" value="NusB_RsmB_TIM44"/>
</dbReference>
<sequence>MTEQFRPAARRRARHMVLQALYQWQVSKASANEIEAQFLVDNDLSKIDKPYFHEVLHQVPARVNELDAAIAPLLDRALADMTPIELAILRMGTYELMHRVDVPYKVVINEGVELAKSFGATDGHRYVNGVLDKLAVRLRPLEAGHRSRS</sequence>
<keyword evidence="4 6" id="KW-0805">Transcription regulation</keyword>
<evidence type="ECO:0000313" key="8">
    <source>
        <dbReference type="EMBL" id="MFC3853792.1"/>
    </source>
</evidence>
<dbReference type="EMBL" id="JBHRYR010000004">
    <property type="protein sequence ID" value="MFC3853792.1"/>
    <property type="molecule type" value="Genomic_DNA"/>
</dbReference>
<evidence type="ECO:0000256" key="3">
    <source>
        <dbReference type="ARBA" id="ARBA00022884"/>
    </source>
</evidence>
<dbReference type="SUPFAM" id="SSF48013">
    <property type="entry name" value="NusB-like"/>
    <property type="match status" value="1"/>
</dbReference>
<gene>
    <name evidence="6 8" type="primary">nusB</name>
    <name evidence="8" type="ORF">ACFOOG_13190</name>
</gene>
<organism evidence="8 9">
    <name type="scientific">Saccharospirillum mangrovi</name>
    <dbReference type="NCBI Taxonomy" id="2161747"/>
    <lineage>
        <taxon>Bacteria</taxon>
        <taxon>Pseudomonadati</taxon>
        <taxon>Pseudomonadota</taxon>
        <taxon>Gammaproteobacteria</taxon>
        <taxon>Oceanospirillales</taxon>
        <taxon>Saccharospirillaceae</taxon>
        <taxon>Saccharospirillum</taxon>
    </lineage>
</organism>